<evidence type="ECO:0000256" key="2">
    <source>
        <dbReference type="ARBA" id="ARBA00009477"/>
    </source>
</evidence>
<dbReference type="PANTHER" id="PTHR30469">
    <property type="entry name" value="MULTIDRUG RESISTANCE PROTEIN MDTA"/>
    <property type="match status" value="1"/>
</dbReference>
<proteinExistence type="inferred from homology"/>
<dbReference type="PROSITE" id="PS51257">
    <property type="entry name" value="PROKAR_LIPOPROTEIN"/>
    <property type="match status" value="1"/>
</dbReference>
<keyword evidence="5" id="KW-0732">Signal</keyword>
<dbReference type="Pfam" id="PF25876">
    <property type="entry name" value="HH_MFP_RND"/>
    <property type="match status" value="1"/>
</dbReference>
<dbReference type="InterPro" id="IPR058624">
    <property type="entry name" value="MdtA-like_HH"/>
</dbReference>
<dbReference type="InterPro" id="IPR058627">
    <property type="entry name" value="MdtA-like_C"/>
</dbReference>
<keyword evidence="3" id="KW-0813">Transport</keyword>
<name>A0ABR7M4B8_9BACT</name>
<dbReference type="Proteomes" id="UP000765802">
    <property type="component" value="Unassembled WGS sequence"/>
</dbReference>
<dbReference type="Gene3D" id="1.10.287.470">
    <property type="entry name" value="Helix hairpin bin"/>
    <property type="match status" value="1"/>
</dbReference>
<dbReference type="PANTHER" id="PTHR30469:SF36">
    <property type="entry name" value="BLL3903 PROTEIN"/>
    <property type="match status" value="1"/>
</dbReference>
<comment type="similarity">
    <text evidence="2">Belongs to the membrane fusion protein (MFP) (TC 8.A.1) family.</text>
</comment>
<accession>A0ABR7M4B8</accession>
<dbReference type="NCBIfam" id="TIGR01730">
    <property type="entry name" value="RND_mfp"/>
    <property type="match status" value="1"/>
</dbReference>
<protein>
    <submittedName>
        <fullName evidence="10">Efflux transporter periplasmic adaptor subunit</fullName>
    </submittedName>
</protein>
<dbReference type="RefSeq" id="WP_187255176.1">
    <property type="nucleotide sequence ID" value="NZ_JBHULF010000006.1"/>
</dbReference>
<dbReference type="SUPFAM" id="SSF111369">
    <property type="entry name" value="HlyD-like secretion proteins"/>
    <property type="match status" value="1"/>
</dbReference>
<keyword evidence="11" id="KW-1185">Reference proteome</keyword>
<feature type="signal peptide" evidence="5">
    <location>
        <begin position="1"/>
        <end position="21"/>
    </location>
</feature>
<gene>
    <name evidence="10" type="ORF">BC349_02550</name>
</gene>
<organism evidence="10 11">
    <name type="scientific">Flavihumibacter stibioxidans</name>
    <dbReference type="NCBI Taxonomy" id="1834163"/>
    <lineage>
        <taxon>Bacteria</taxon>
        <taxon>Pseudomonadati</taxon>
        <taxon>Bacteroidota</taxon>
        <taxon>Chitinophagia</taxon>
        <taxon>Chitinophagales</taxon>
        <taxon>Chitinophagaceae</taxon>
        <taxon>Flavihumibacter</taxon>
    </lineage>
</organism>
<evidence type="ECO:0000259" key="7">
    <source>
        <dbReference type="Pfam" id="PF25917"/>
    </source>
</evidence>
<comment type="subcellular location">
    <subcellularLocation>
        <location evidence="1">Cell envelope</location>
    </subcellularLocation>
</comment>
<dbReference type="Pfam" id="PF25954">
    <property type="entry name" value="Beta-barrel_RND_2"/>
    <property type="match status" value="1"/>
</dbReference>
<evidence type="ECO:0000256" key="5">
    <source>
        <dbReference type="SAM" id="SignalP"/>
    </source>
</evidence>
<evidence type="ECO:0000313" key="10">
    <source>
        <dbReference type="EMBL" id="MBC6489832.1"/>
    </source>
</evidence>
<evidence type="ECO:0000259" key="6">
    <source>
        <dbReference type="Pfam" id="PF25876"/>
    </source>
</evidence>
<evidence type="ECO:0000256" key="3">
    <source>
        <dbReference type="ARBA" id="ARBA00022448"/>
    </source>
</evidence>
<dbReference type="Gene3D" id="2.40.420.20">
    <property type="match status" value="1"/>
</dbReference>
<dbReference type="Gene3D" id="2.40.30.170">
    <property type="match status" value="1"/>
</dbReference>
<feature type="domain" description="CusB-like beta-barrel" evidence="8">
    <location>
        <begin position="207"/>
        <end position="278"/>
    </location>
</feature>
<comment type="caution">
    <text evidence="10">The sequence shown here is derived from an EMBL/GenBank/DDBJ whole genome shotgun (WGS) entry which is preliminary data.</text>
</comment>
<feature type="coiled-coil region" evidence="4">
    <location>
        <begin position="107"/>
        <end position="134"/>
    </location>
</feature>
<evidence type="ECO:0000256" key="4">
    <source>
        <dbReference type="SAM" id="Coils"/>
    </source>
</evidence>
<feature type="domain" description="Multidrug resistance protein MdtA-like C-terminal permuted SH3" evidence="9">
    <location>
        <begin position="284"/>
        <end position="342"/>
    </location>
</feature>
<dbReference type="Pfam" id="PF25967">
    <property type="entry name" value="RND-MFP_C"/>
    <property type="match status" value="1"/>
</dbReference>
<dbReference type="EMBL" id="MBUA01000001">
    <property type="protein sequence ID" value="MBC6489832.1"/>
    <property type="molecule type" value="Genomic_DNA"/>
</dbReference>
<evidence type="ECO:0000259" key="8">
    <source>
        <dbReference type="Pfam" id="PF25954"/>
    </source>
</evidence>
<dbReference type="InterPro" id="IPR006143">
    <property type="entry name" value="RND_pump_MFP"/>
</dbReference>
<reference evidence="10 11" key="1">
    <citation type="submission" date="2016-07" db="EMBL/GenBank/DDBJ databases">
        <title>Genome analysis of Flavihumibacter stibioxidans YS-17.</title>
        <authorList>
            <person name="Shi K."/>
            <person name="Han Y."/>
            <person name="Wang G."/>
        </authorList>
    </citation>
    <scope>NUCLEOTIDE SEQUENCE [LARGE SCALE GENOMIC DNA]</scope>
    <source>
        <strain evidence="10 11">YS-17</strain>
    </source>
</reference>
<evidence type="ECO:0000259" key="9">
    <source>
        <dbReference type="Pfam" id="PF25967"/>
    </source>
</evidence>
<feature type="chain" id="PRO_5047210381" evidence="5">
    <location>
        <begin position="22"/>
        <end position="357"/>
    </location>
</feature>
<keyword evidence="4" id="KW-0175">Coiled coil</keyword>
<dbReference type="InterPro" id="IPR058792">
    <property type="entry name" value="Beta-barrel_RND_2"/>
</dbReference>
<evidence type="ECO:0000313" key="11">
    <source>
        <dbReference type="Proteomes" id="UP000765802"/>
    </source>
</evidence>
<dbReference type="Pfam" id="PF25917">
    <property type="entry name" value="BSH_RND"/>
    <property type="match status" value="1"/>
</dbReference>
<dbReference type="InterPro" id="IPR058625">
    <property type="entry name" value="MdtA-like_BSH"/>
</dbReference>
<feature type="domain" description="Multidrug resistance protein MdtA-like barrel-sandwich hybrid" evidence="7">
    <location>
        <begin position="75"/>
        <end position="194"/>
    </location>
</feature>
<feature type="domain" description="Multidrug resistance protein MdtA-like alpha-helical hairpin" evidence="6">
    <location>
        <begin position="108"/>
        <end position="167"/>
    </location>
</feature>
<sequence length="357" mass="38792">MRLLANGNYHSLLFCCLLSLAACKSNDDKKIAPPSAGGGPKGPAQPTRVEAFLVKTSSISEKLEVPGTLMPYEATELRPEVSGRITQLNIREGQAVGKGALLVKLYDADLQAQLKKLEVQLAIYEKTAQRQAELLKIDGISKQEYDLSVLQVSNIKADMELIRTSINKTEIRAPFSGRLGLRNISMGAYVTPATLITNIRQENELKLEFTVPEKYSSKIGAGKIVRFTVEGMEKDIPAKVIATEEAVMEESRSLRIRAVVQGKAPQLIPGAFAKVKLDFGQDNNALMIPTQAVIPQARFKKVIIYRGGTAIFETVTTGVRDSSNVQITSGLAAGDTIVITGLLSIKPEGKLQITKLN</sequence>
<dbReference type="Gene3D" id="2.40.50.100">
    <property type="match status" value="1"/>
</dbReference>
<evidence type="ECO:0000256" key="1">
    <source>
        <dbReference type="ARBA" id="ARBA00004196"/>
    </source>
</evidence>